<dbReference type="GO" id="GO:0000723">
    <property type="term" value="P:telomere maintenance"/>
    <property type="evidence" value="ECO:0007669"/>
    <property type="project" value="TreeGrafter"/>
</dbReference>
<reference evidence="5" key="1">
    <citation type="submission" date="2014-03" db="EMBL/GenBank/DDBJ databases">
        <authorList>
            <person name="Aksoy S."/>
            <person name="Warren W."/>
            <person name="Wilson R.K."/>
        </authorList>
    </citation>
    <scope>NUCLEOTIDE SEQUENCE [LARGE SCALE GENOMIC DNA]</scope>
    <source>
        <strain evidence="5">IAEA</strain>
    </source>
</reference>
<dbReference type="Pfam" id="PF02735">
    <property type="entry name" value="Ku"/>
    <property type="match status" value="1"/>
</dbReference>
<protein>
    <recommendedName>
        <fullName evidence="3">Ku domain-containing protein</fullName>
    </recommendedName>
</protein>
<dbReference type="PANTHER" id="PTHR12604">
    <property type="entry name" value="KU AUTOANTIGEN DNA HELICASE"/>
    <property type="match status" value="1"/>
</dbReference>
<dbReference type="STRING" id="37001.A0A1A9WJ58"/>
<dbReference type="GO" id="GO:0042162">
    <property type="term" value="F:telomeric DNA binding"/>
    <property type="evidence" value="ECO:0007669"/>
    <property type="project" value="TreeGrafter"/>
</dbReference>
<feature type="domain" description="Ku" evidence="3">
    <location>
        <begin position="113"/>
        <end position="261"/>
    </location>
</feature>
<dbReference type="SUPFAM" id="SSF100939">
    <property type="entry name" value="SPOC domain-like"/>
    <property type="match status" value="1"/>
</dbReference>
<evidence type="ECO:0000313" key="5">
    <source>
        <dbReference type="Proteomes" id="UP000091820"/>
    </source>
</evidence>
<name>A0A1A9WJ58_9MUSC</name>
<evidence type="ECO:0000313" key="4">
    <source>
        <dbReference type="EnsemblMetazoa" id="GBRI021744-PA"/>
    </source>
</evidence>
<dbReference type="SMART" id="SM00559">
    <property type="entry name" value="Ku78"/>
    <property type="match status" value="1"/>
</dbReference>
<proteinExistence type="inferred from homology"/>
<dbReference type="InterPro" id="IPR027388">
    <property type="entry name" value="Ku70_bridge/pillars_dom_sf"/>
</dbReference>
<dbReference type="Pfam" id="PF03730">
    <property type="entry name" value="Ku_C"/>
    <property type="match status" value="1"/>
</dbReference>
<dbReference type="Proteomes" id="UP000091820">
    <property type="component" value="Unassembled WGS sequence"/>
</dbReference>
<dbReference type="InterPro" id="IPR005160">
    <property type="entry name" value="Ku_C"/>
</dbReference>
<reference evidence="4" key="2">
    <citation type="submission" date="2020-05" db="UniProtKB">
        <authorList>
            <consortium name="EnsemblMetazoa"/>
        </authorList>
    </citation>
    <scope>IDENTIFICATION</scope>
    <source>
        <strain evidence="4">IAEA</strain>
    </source>
</reference>
<dbReference type="EnsemblMetazoa" id="GBRI021744-RA">
    <property type="protein sequence ID" value="GBRI021744-PA"/>
    <property type="gene ID" value="GBRI021744"/>
</dbReference>
<dbReference type="GO" id="GO:0043564">
    <property type="term" value="C:Ku70:Ku80 complex"/>
    <property type="evidence" value="ECO:0007669"/>
    <property type="project" value="TreeGrafter"/>
</dbReference>
<dbReference type="Gene3D" id="4.10.970.10">
    <property type="entry name" value="Ku70, bridge and pillars"/>
    <property type="match status" value="1"/>
</dbReference>
<evidence type="ECO:0000256" key="2">
    <source>
        <dbReference type="ARBA" id="ARBA00023125"/>
    </source>
</evidence>
<dbReference type="AlphaFoldDB" id="A0A1A9WJ58"/>
<accession>A0A1A9WJ58</accession>
<dbReference type="GO" id="GO:0003690">
    <property type="term" value="F:double-stranded DNA binding"/>
    <property type="evidence" value="ECO:0007669"/>
    <property type="project" value="TreeGrafter"/>
</dbReference>
<keyword evidence="2" id="KW-0238">DNA-binding</keyword>
<evidence type="ECO:0000259" key="3">
    <source>
        <dbReference type="SMART" id="SM00559"/>
    </source>
</evidence>
<dbReference type="GO" id="GO:0006303">
    <property type="term" value="P:double-strand break repair via nonhomologous end joining"/>
    <property type="evidence" value="ECO:0007669"/>
    <property type="project" value="InterPro"/>
</dbReference>
<dbReference type="PANTHER" id="PTHR12604:SF2">
    <property type="entry name" value="X-RAY REPAIR CROSS-COMPLEMENTING PROTEIN 6"/>
    <property type="match status" value="1"/>
</dbReference>
<evidence type="ECO:0000256" key="1">
    <source>
        <dbReference type="ARBA" id="ARBA00005240"/>
    </source>
</evidence>
<dbReference type="Gene3D" id="2.40.290.10">
    <property type="match status" value="1"/>
</dbReference>
<comment type="similarity">
    <text evidence="1">Belongs to the ku70 family.</text>
</comment>
<sequence length="404" mass="47017">MVDEFNYDCFYKEFLSLVRDEDMESFVPVAPEKIREMLADRKVKQSFARRSLGHFKFSLGPDLALSAQCFNYFQMNKKPRKVLVRRSDNAVIERKRVTTVRKIDPETQELGEARAINITNTWYEIRLDDHSLRLTYEQVNRVRNMKTAGMMLIGFQSKAEIAKILYCKPCNFMYPDDRDILGSKKLFRALWERCRVHDKVAICLFMSKRRSMPRYVALVSVSREDATDSSYYSLLTNDGFKIVYLPYANYVSKTGIPWKIRPSLLSDPELDHLQSKLLTLAFDQKFETEGSQYFPDLESQDAVIGNLLPEFEKIFGVDKEPAKKRGASTSAVTRAKVLKVTVEDLNKKDYVVQMINNKSLDSCTKQQILQILEEHFNKKMPKKLKKQDLLDCIYGLNERNIDTH</sequence>
<dbReference type="VEuPathDB" id="VectorBase:GBRI021744"/>
<dbReference type="InterPro" id="IPR006164">
    <property type="entry name" value="DNA_bd_Ku70/Ku80"/>
</dbReference>
<keyword evidence="5" id="KW-1185">Reference proteome</keyword>
<organism evidence="4 5">
    <name type="scientific">Glossina brevipalpis</name>
    <dbReference type="NCBI Taxonomy" id="37001"/>
    <lineage>
        <taxon>Eukaryota</taxon>
        <taxon>Metazoa</taxon>
        <taxon>Ecdysozoa</taxon>
        <taxon>Arthropoda</taxon>
        <taxon>Hexapoda</taxon>
        <taxon>Insecta</taxon>
        <taxon>Pterygota</taxon>
        <taxon>Neoptera</taxon>
        <taxon>Endopterygota</taxon>
        <taxon>Diptera</taxon>
        <taxon>Brachycera</taxon>
        <taxon>Muscomorpha</taxon>
        <taxon>Hippoboscoidea</taxon>
        <taxon>Glossinidae</taxon>
        <taxon>Glossina</taxon>
    </lineage>
</organism>
<dbReference type="InterPro" id="IPR016194">
    <property type="entry name" value="SPOC-like_C_dom_sf"/>
</dbReference>
<dbReference type="GO" id="GO:0003678">
    <property type="term" value="F:DNA helicase activity"/>
    <property type="evidence" value="ECO:0007669"/>
    <property type="project" value="InterPro"/>
</dbReference>